<dbReference type="Proteomes" id="UP000292262">
    <property type="component" value="Unassembled WGS sequence"/>
</dbReference>
<feature type="domain" description="PLD phosphodiesterase" evidence="14">
    <location>
        <begin position="209"/>
        <end position="236"/>
    </location>
</feature>
<dbReference type="GO" id="GO:0005886">
    <property type="term" value="C:plasma membrane"/>
    <property type="evidence" value="ECO:0007669"/>
    <property type="project" value="UniProtKB-SubCell"/>
</dbReference>
<keyword evidence="4 12" id="KW-0808">Transferase</keyword>
<dbReference type="Pfam" id="PF13396">
    <property type="entry name" value="PLDc_N"/>
    <property type="match status" value="1"/>
</dbReference>
<feature type="active site" evidence="12">
    <location>
        <position position="216"/>
    </location>
</feature>
<evidence type="ECO:0000256" key="10">
    <source>
        <dbReference type="ARBA" id="ARBA00023209"/>
    </source>
</evidence>
<evidence type="ECO:0000256" key="6">
    <source>
        <dbReference type="ARBA" id="ARBA00022737"/>
    </source>
</evidence>
<gene>
    <name evidence="15" type="ORF">EV197_0933</name>
</gene>
<dbReference type="OrthoDB" id="9762009at2"/>
<dbReference type="HAMAP" id="MF_01916">
    <property type="entry name" value="Cardiolipin_synth_Cls"/>
    <property type="match status" value="1"/>
</dbReference>
<protein>
    <recommendedName>
        <fullName evidence="12 13">Cardiolipin synthase</fullName>
        <shortName evidence="12">CL synthase</shortName>
        <ecNumber evidence="12 13">2.7.8.-</ecNumber>
    </recommendedName>
</protein>
<feature type="transmembrane region" description="Helical" evidence="12">
    <location>
        <begin position="32"/>
        <end position="52"/>
    </location>
</feature>
<evidence type="ECO:0000256" key="7">
    <source>
        <dbReference type="ARBA" id="ARBA00022989"/>
    </source>
</evidence>
<keyword evidence="5 12" id="KW-0812">Transmembrane</keyword>
<evidence type="ECO:0000256" key="1">
    <source>
        <dbReference type="ARBA" id="ARBA00004651"/>
    </source>
</evidence>
<feature type="active site" evidence="12">
    <location>
        <position position="221"/>
    </location>
</feature>
<proteinExistence type="inferred from homology"/>
<comment type="subcellular location">
    <subcellularLocation>
        <location evidence="1 12">Cell membrane</location>
        <topology evidence="1 12">Multi-pass membrane protein</topology>
    </subcellularLocation>
</comment>
<organism evidence="15 16">
    <name type="scientific">Aquimarina brevivitae</name>
    <dbReference type="NCBI Taxonomy" id="323412"/>
    <lineage>
        <taxon>Bacteria</taxon>
        <taxon>Pseudomonadati</taxon>
        <taxon>Bacteroidota</taxon>
        <taxon>Flavobacteriia</taxon>
        <taxon>Flavobacteriales</taxon>
        <taxon>Flavobacteriaceae</taxon>
        <taxon>Aquimarina</taxon>
    </lineage>
</organism>
<keyword evidence="11 12" id="KW-1208">Phospholipid metabolism</keyword>
<keyword evidence="2 12" id="KW-1003">Cell membrane</keyword>
<keyword evidence="3 12" id="KW-0444">Lipid biosynthesis</keyword>
<feature type="active site" evidence="12">
    <location>
        <position position="392"/>
    </location>
</feature>
<dbReference type="CDD" id="cd09110">
    <property type="entry name" value="PLDc_CLS_1"/>
    <property type="match status" value="1"/>
</dbReference>
<dbReference type="PROSITE" id="PS50035">
    <property type="entry name" value="PLD"/>
    <property type="match status" value="2"/>
</dbReference>
<comment type="catalytic activity">
    <reaction evidence="12">
        <text>2 a 1,2-diacyl-sn-glycero-3-phospho-(1'-sn-glycerol) = a cardiolipin + glycerol</text>
        <dbReference type="Rhea" id="RHEA:31451"/>
        <dbReference type="ChEBI" id="CHEBI:17754"/>
        <dbReference type="ChEBI" id="CHEBI:62237"/>
        <dbReference type="ChEBI" id="CHEBI:64716"/>
    </reaction>
</comment>
<dbReference type="SUPFAM" id="SSF56024">
    <property type="entry name" value="Phospholipase D/nuclease"/>
    <property type="match status" value="2"/>
</dbReference>
<keyword evidence="8 12" id="KW-0443">Lipid metabolism</keyword>
<feature type="active site" evidence="12">
    <location>
        <position position="397"/>
    </location>
</feature>
<dbReference type="InterPro" id="IPR027379">
    <property type="entry name" value="CLS_N"/>
</dbReference>
<dbReference type="InterPro" id="IPR025202">
    <property type="entry name" value="PLD-like_dom"/>
</dbReference>
<evidence type="ECO:0000256" key="12">
    <source>
        <dbReference type="HAMAP-Rule" id="MF_01916"/>
    </source>
</evidence>
<keyword evidence="7 12" id="KW-1133">Transmembrane helix</keyword>
<evidence type="ECO:0000256" key="13">
    <source>
        <dbReference type="NCBIfam" id="TIGR04265"/>
    </source>
</evidence>
<keyword evidence="6" id="KW-0677">Repeat</keyword>
<dbReference type="EMBL" id="SGXE01000001">
    <property type="protein sequence ID" value="RZS99710.1"/>
    <property type="molecule type" value="Genomic_DNA"/>
</dbReference>
<feature type="active site" evidence="12">
    <location>
        <position position="390"/>
    </location>
</feature>
<dbReference type="Gene3D" id="3.30.870.10">
    <property type="entry name" value="Endonuclease Chain A"/>
    <property type="match status" value="2"/>
</dbReference>
<evidence type="ECO:0000256" key="11">
    <source>
        <dbReference type="ARBA" id="ARBA00023264"/>
    </source>
</evidence>
<evidence type="ECO:0000256" key="3">
    <source>
        <dbReference type="ARBA" id="ARBA00022516"/>
    </source>
</evidence>
<dbReference type="AlphaFoldDB" id="A0A4Q7PIQ7"/>
<reference evidence="15 16" key="1">
    <citation type="submission" date="2019-02" db="EMBL/GenBank/DDBJ databases">
        <title>Genomic Encyclopedia of Type Strains, Phase IV (KMG-IV): sequencing the most valuable type-strain genomes for metagenomic binning, comparative biology and taxonomic classification.</title>
        <authorList>
            <person name="Goeker M."/>
        </authorList>
    </citation>
    <scope>NUCLEOTIDE SEQUENCE [LARGE SCALE GENOMIC DNA]</scope>
    <source>
        <strain evidence="15 16">DSM 17196</strain>
    </source>
</reference>
<comment type="function">
    <text evidence="12">Catalyzes the reversible phosphatidyl group transfer from one phosphatidylglycerol molecule to another to form cardiolipin (CL) (diphosphatidylglycerol) and glycerol.</text>
</comment>
<dbReference type="PANTHER" id="PTHR21248">
    <property type="entry name" value="CARDIOLIPIN SYNTHASE"/>
    <property type="match status" value="1"/>
</dbReference>
<dbReference type="CDD" id="cd09112">
    <property type="entry name" value="PLDc_CLS_2"/>
    <property type="match status" value="1"/>
</dbReference>
<accession>A0A4Q7PIQ7</accession>
<evidence type="ECO:0000256" key="4">
    <source>
        <dbReference type="ARBA" id="ARBA00022679"/>
    </source>
</evidence>
<dbReference type="PANTHER" id="PTHR21248:SF22">
    <property type="entry name" value="PHOSPHOLIPASE D"/>
    <property type="match status" value="1"/>
</dbReference>
<evidence type="ECO:0000256" key="5">
    <source>
        <dbReference type="ARBA" id="ARBA00022692"/>
    </source>
</evidence>
<dbReference type="InterPro" id="IPR030874">
    <property type="entry name" value="Cardiolipin_synth_Firmi"/>
</dbReference>
<dbReference type="InterPro" id="IPR001736">
    <property type="entry name" value="PLipase_D/transphosphatidylase"/>
</dbReference>
<feature type="transmembrane region" description="Helical" evidence="12">
    <location>
        <begin position="7"/>
        <end position="26"/>
    </location>
</feature>
<evidence type="ECO:0000256" key="8">
    <source>
        <dbReference type="ARBA" id="ARBA00023098"/>
    </source>
</evidence>
<dbReference type="GO" id="GO:0008808">
    <property type="term" value="F:cardiolipin synthase activity"/>
    <property type="evidence" value="ECO:0007669"/>
    <property type="project" value="UniProtKB-UniRule"/>
</dbReference>
<keyword evidence="9 12" id="KW-0472">Membrane</keyword>
<comment type="caution">
    <text evidence="15">The sequence shown here is derived from an EMBL/GenBank/DDBJ whole genome shotgun (WGS) entry which is preliminary data.</text>
</comment>
<comment type="similarity">
    <text evidence="12">Belongs to the phospholipase D family. Cardiolipin synthase subfamily.</text>
</comment>
<evidence type="ECO:0000313" key="16">
    <source>
        <dbReference type="Proteomes" id="UP000292262"/>
    </source>
</evidence>
<dbReference type="RefSeq" id="WP_130285531.1">
    <property type="nucleotide sequence ID" value="NZ_SGXE01000001.1"/>
</dbReference>
<evidence type="ECO:0000256" key="2">
    <source>
        <dbReference type="ARBA" id="ARBA00022475"/>
    </source>
</evidence>
<keyword evidence="16" id="KW-1185">Reference proteome</keyword>
<dbReference type="Pfam" id="PF13091">
    <property type="entry name" value="PLDc_2"/>
    <property type="match status" value="2"/>
</dbReference>
<dbReference type="GO" id="GO:0032049">
    <property type="term" value="P:cardiolipin biosynthetic process"/>
    <property type="evidence" value="ECO:0007669"/>
    <property type="project" value="UniProtKB-UniRule"/>
</dbReference>
<dbReference type="InterPro" id="IPR022924">
    <property type="entry name" value="Cardiolipin_synthase"/>
</dbReference>
<evidence type="ECO:0000259" key="14">
    <source>
        <dbReference type="PROSITE" id="PS50035"/>
    </source>
</evidence>
<keyword evidence="10 12" id="KW-0594">Phospholipid biosynthesis</keyword>
<sequence>MVIYIIISLYVLFSILIIFKLLLDGVRPTKTLAWLLAIFTIPVGGILLYLILGRNRRKNKFFDFEKSALFRSYSVKIKESYEAFIIKDPKETTRLAELIIRNSDFYPVTGNRIQILKNGEVTFKEIFKAIATAKRFIHLEYYIFEEGQLSDELFALFETKIKEGVTIRVLYDGIGSFSLGKKYINKLEEIGVEIERFLPIRFGKFLSSINYRNHRKIIVIDNTIAFTGGINVSDKYVKGDPELGNWKDMHLKLEGPVVQQLQLVFGSDWFYASGKDIDLQTLPSKVASKGDHKAQVVYSGPDSDYLSAMQLFFAMITDAQEYVYITNPYIIPNESILHALEVAALSGVDIRILLSNNSDSKLVRWCVRSYFERLLKAGVKIYLINDGFLHSKTIAVDDRVCSIGTANLDLRSFEQNYEVNVVVYDHNLCVELKADFLKESHAAIVLNYRTFVKRPWSHKFKEAVAKIFSPIL</sequence>
<name>A0A4Q7PIQ7_9FLAO</name>
<feature type="active site" evidence="12">
    <location>
        <position position="214"/>
    </location>
</feature>
<dbReference type="SMART" id="SM00155">
    <property type="entry name" value="PLDc"/>
    <property type="match status" value="2"/>
</dbReference>
<evidence type="ECO:0000256" key="9">
    <source>
        <dbReference type="ARBA" id="ARBA00023136"/>
    </source>
</evidence>
<dbReference type="NCBIfam" id="TIGR04265">
    <property type="entry name" value="bac_cardiolipin"/>
    <property type="match status" value="1"/>
</dbReference>
<evidence type="ECO:0000313" key="15">
    <source>
        <dbReference type="EMBL" id="RZS99710.1"/>
    </source>
</evidence>
<feature type="domain" description="PLD phosphodiesterase" evidence="14">
    <location>
        <begin position="385"/>
        <end position="412"/>
    </location>
</feature>
<dbReference type="EC" id="2.7.8.-" evidence="12 13"/>